<dbReference type="InterPro" id="IPR029028">
    <property type="entry name" value="Alpha/beta_knot_MTases"/>
</dbReference>
<dbReference type="EC" id="2.1.1.34" evidence="7"/>
<dbReference type="InterPro" id="IPR022724">
    <property type="entry name" value="rRNA_MeTrfase_SpoU_C"/>
</dbReference>
<dbReference type="InterPro" id="IPR001537">
    <property type="entry name" value="SpoU_MeTrfase"/>
</dbReference>
<dbReference type="PANTHER" id="PTHR43453">
    <property type="entry name" value="RRNA METHYLASE-LIKE"/>
    <property type="match status" value="1"/>
</dbReference>
<dbReference type="NCBIfam" id="NF008295">
    <property type="entry name" value="PRK11081.1"/>
    <property type="match status" value="1"/>
</dbReference>
<feature type="domain" description="RNA methyltransferase SpoU/TrmH type C-terminal" evidence="10">
    <location>
        <begin position="162"/>
        <end position="214"/>
    </location>
</feature>
<feature type="binding site" evidence="7">
    <location>
        <position position="138"/>
    </location>
    <ligand>
        <name>S-adenosyl-L-methionine</name>
        <dbReference type="ChEBI" id="CHEBI:59789"/>
    </ligand>
</feature>
<evidence type="ECO:0000313" key="11">
    <source>
        <dbReference type="EMBL" id="BDX08428.1"/>
    </source>
</evidence>
<evidence type="ECO:0000256" key="8">
    <source>
        <dbReference type="SAM" id="MobiDB-lite"/>
    </source>
</evidence>
<evidence type="ECO:0000256" key="7">
    <source>
        <dbReference type="HAMAP-Rule" id="MF_02060"/>
    </source>
</evidence>
<dbReference type="CDD" id="cd18092">
    <property type="entry name" value="SpoU-like_TrmH"/>
    <property type="match status" value="1"/>
</dbReference>
<comment type="function">
    <text evidence="7">Catalyzes the 2'-O methylation of guanosine at position 18 in tRNA.</text>
</comment>
<evidence type="ECO:0000256" key="1">
    <source>
        <dbReference type="ARBA" id="ARBA00022555"/>
    </source>
</evidence>
<evidence type="ECO:0000256" key="5">
    <source>
        <dbReference type="ARBA" id="ARBA00022694"/>
    </source>
</evidence>
<proteinExistence type="inferred from homology"/>
<feature type="binding site" evidence="7">
    <location>
        <position position="147"/>
    </location>
    <ligand>
        <name>S-adenosyl-L-methionine</name>
        <dbReference type="ChEBI" id="CHEBI:59789"/>
    </ligand>
</feature>
<sequence>MFKERYQRIKSVLQKRQTDLTVCMEHVHKPQNVSAVLRSCDAVGIHEANIVWNEHTYFRRGTAMGTQRWLKHRKHTSIEAAHQHFKQQSMQVLVTNLSDKSVDFRQLDYTRPTAIILGQEKYGASEEAIALADHEIIIPMMGMVQSLNVSVAAGLILYEAQHQRQQAGLYDKVSISDEDLNALLFEGCHPALFAQCQAKNLPLPKLDDEGEVIASDDWWQQMQISKDSANQQTQTDDSETKDDLFSNL</sequence>
<comment type="similarity">
    <text evidence="7">Belongs to the class IV-like SAM-binding methyltransferase superfamily. RNA methyltransferase TrmH family.</text>
</comment>
<dbReference type="Pfam" id="PF12105">
    <property type="entry name" value="SpoU_methylas_C"/>
    <property type="match status" value="1"/>
</dbReference>
<keyword evidence="1 7" id="KW-0820">tRNA-binding</keyword>
<evidence type="ECO:0000256" key="2">
    <source>
        <dbReference type="ARBA" id="ARBA00022603"/>
    </source>
</evidence>
<keyword evidence="2 7" id="KW-0489">Methyltransferase</keyword>
<protein>
    <recommendedName>
        <fullName evidence="7">tRNA (guanosine(18)-2'-O)-methyltransferase</fullName>
        <ecNumber evidence="7">2.1.1.34</ecNumber>
    </recommendedName>
    <alternativeName>
        <fullName evidence="7">tRNA [Gm18] methyltransferase</fullName>
    </alternativeName>
</protein>
<dbReference type="AlphaFoldDB" id="A0AA48HYZ8"/>
<dbReference type="SUPFAM" id="SSF75217">
    <property type="entry name" value="alpha/beta knot"/>
    <property type="match status" value="1"/>
</dbReference>
<gene>
    <name evidence="7 11" type="primary">trmH</name>
    <name evidence="11" type="ORF">MACH26_39490</name>
</gene>
<evidence type="ECO:0000313" key="12">
    <source>
        <dbReference type="Proteomes" id="UP001333710"/>
    </source>
</evidence>
<dbReference type="Pfam" id="PF00588">
    <property type="entry name" value="SpoU_methylase"/>
    <property type="match status" value="1"/>
</dbReference>
<dbReference type="EMBL" id="AP027272">
    <property type="protein sequence ID" value="BDX08428.1"/>
    <property type="molecule type" value="Genomic_DNA"/>
</dbReference>
<feature type="compositionally biased region" description="Polar residues" evidence="8">
    <location>
        <begin position="225"/>
        <end position="235"/>
    </location>
</feature>
<keyword evidence="5 7" id="KW-0819">tRNA processing</keyword>
<feature type="region of interest" description="Disordered" evidence="8">
    <location>
        <begin position="225"/>
        <end position="248"/>
    </location>
</feature>
<dbReference type="GO" id="GO:0000049">
    <property type="term" value="F:tRNA binding"/>
    <property type="evidence" value="ECO:0007669"/>
    <property type="project" value="UniProtKB-UniRule"/>
</dbReference>
<dbReference type="GO" id="GO:0141100">
    <property type="term" value="F:tRNA (guanine(18)-2'-O)-methyltransferase activity"/>
    <property type="evidence" value="ECO:0007669"/>
    <property type="project" value="UniProtKB-UniRule"/>
</dbReference>
<keyword evidence="6 7" id="KW-0694">RNA-binding</keyword>
<evidence type="ECO:0000259" key="9">
    <source>
        <dbReference type="Pfam" id="PF00588"/>
    </source>
</evidence>
<name>A0AA48HYZ8_9ALTE</name>
<dbReference type="KEGG" id="pmaw:MACH26_39490"/>
<dbReference type="Gene3D" id="3.40.1280.10">
    <property type="match status" value="1"/>
</dbReference>
<keyword evidence="4 7" id="KW-0949">S-adenosyl-L-methionine</keyword>
<dbReference type="Proteomes" id="UP001333710">
    <property type="component" value="Chromosome"/>
</dbReference>
<evidence type="ECO:0000256" key="6">
    <source>
        <dbReference type="ARBA" id="ARBA00022884"/>
    </source>
</evidence>
<evidence type="ECO:0000256" key="4">
    <source>
        <dbReference type="ARBA" id="ARBA00022691"/>
    </source>
</evidence>
<keyword evidence="12" id="KW-1185">Reference proteome</keyword>
<dbReference type="PANTHER" id="PTHR43453:SF1">
    <property type="entry name" value="TRNA_RRNA METHYLTRANSFERASE SPOU TYPE DOMAIN-CONTAINING PROTEIN"/>
    <property type="match status" value="1"/>
</dbReference>
<reference evidence="11" key="1">
    <citation type="submission" date="2023-01" db="EMBL/GenBank/DDBJ databases">
        <title>Complete genome sequence of Planctobacterium marinum strain Dej080120_11.</title>
        <authorList>
            <person name="Ueki S."/>
            <person name="Maruyama F."/>
        </authorList>
    </citation>
    <scope>NUCLEOTIDE SEQUENCE</scope>
    <source>
        <strain evidence="11">Dej080120_11</strain>
    </source>
</reference>
<keyword evidence="3 7" id="KW-0808">Transferase</keyword>
<feature type="domain" description="tRNA/rRNA methyltransferase SpoU type" evidence="9">
    <location>
        <begin position="20"/>
        <end position="158"/>
    </location>
</feature>
<dbReference type="GO" id="GO:0002938">
    <property type="term" value="P:tRNA guanine ribose methylation"/>
    <property type="evidence" value="ECO:0007669"/>
    <property type="project" value="UniProtKB-UniRule"/>
</dbReference>
<evidence type="ECO:0000259" key="10">
    <source>
        <dbReference type="Pfam" id="PF12105"/>
    </source>
</evidence>
<dbReference type="InterPro" id="IPR029026">
    <property type="entry name" value="tRNA_m1G_MTases_N"/>
</dbReference>
<dbReference type="InterPro" id="IPR033671">
    <property type="entry name" value="TrmH"/>
</dbReference>
<evidence type="ECO:0000256" key="3">
    <source>
        <dbReference type="ARBA" id="ARBA00022679"/>
    </source>
</evidence>
<organism evidence="11 12">
    <name type="scientific">Planctobacterium marinum</name>
    <dbReference type="NCBI Taxonomy" id="1631968"/>
    <lineage>
        <taxon>Bacteria</taxon>
        <taxon>Pseudomonadati</taxon>
        <taxon>Pseudomonadota</taxon>
        <taxon>Gammaproteobacteria</taxon>
        <taxon>Alteromonadales</taxon>
        <taxon>Alteromonadaceae</taxon>
        <taxon>Planctobacterium</taxon>
    </lineage>
</organism>
<feature type="binding site" evidence="7">
    <location>
        <position position="95"/>
    </location>
    <ligand>
        <name>S-adenosyl-L-methionine</name>
        <dbReference type="ChEBI" id="CHEBI:59789"/>
    </ligand>
</feature>
<comment type="catalytic activity">
    <reaction evidence="7">
        <text>guanosine(18) in tRNA + S-adenosyl-L-methionine = 2'-O-methylguanosine(18) in tRNA + S-adenosyl-L-homocysteine + H(+)</text>
        <dbReference type="Rhea" id="RHEA:20077"/>
        <dbReference type="Rhea" id="RHEA-COMP:10190"/>
        <dbReference type="Rhea" id="RHEA-COMP:10192"/>
        <dbReference type="ChEBI" id="CHEBI:15378"/>
        <dbReference type="ChEBI" id="CHEBI:57856"/>
        <dbReference type="ChEBI" id="CHEBI:59789"/>
        <dbReference type="ChEBI" id="CHEBI:74269"/>
        <dbReference type="ChEBI" id="CHEBI:74445"/>
        <dbReference type="EC" id="2.1.1.34"/>
    </reaction>
</comment>
<dbReference type="HAMAP" id="MF_02060">
    <property type="entry name" value="tRNA_methyltr_TrmH"/>
    <property type="match status" value="1"/>
</dbReference>
<accession>A0AA48HYZ8</accession>
<comment type="caution">
    <text evidence="7">Lacks conserved residue(s) required for the propagation of feature annotation.</text>
</comment>
<dbReference type="RefSeq" id="WP_338294497.1">
    <property type="nucleotide sequence ID" value="NZ_AP027272.1"/>
</dbReference>